<dbReference type="InterPro" id="IPR036465">
    <property type="entry name" value="vWFA_dom_sf"/>
</dbReference>
<feature type="transmembrane region" description="Helical" evidence="1">
    <location>
        <begin position="12"/>
        <end position="29"/>
    </location>
</feature>
<evidence type="ECO:0000313" key="3">
    <source>
        <dbReference type="EMBL" id="KII76734.1"/>
    </source>
</evidence>
<dbReference type="Gene3D" id="3.40.50.410">
    <property type="entry name" value="von Willebrand factor, type A domain"/>
    <property type="match status" value="1"/>
</dbReference>
<evidence type="ECO:0000313" key="4">
    <source>
        <dbReference type="Proteomes" id="UP000031672"/>
    </source>
</evidence>
<dbReference type="InterPro" id="IPR002035">
    <property type="entry name" value="VWF_A"/>
</dbReference>
<evidence type="ECO:0000259" key="2">
    <source>
        <dbReference type="PROSITE" id="PS50234"/>
    </source>
</evidence>
<gene>
    <name evidence="3" type="ORF">OJ16_14340</name>
</gene>
<dbReference type="STRING" id="1461322.OJ16_14340"/>
<keyword evidence="1" id="KW-1133">Transmembrane helix</keyword>
<protein>
    <recommendedName>
        <fullName evidence="2">VWFA domain-containing protein</fullName>
    </recommendedName>
</protein>
<evidence type="ECO:0000256" key="1">
    <source>
        <dbReference type="SAM" id="Phobius"/>
    </source>
</evidence>
<dbReference type="PROSITE" id="PS50234">
    <property type="entry name" value="VWFA"/>
    <property type="match status" value="1"/>
</dbReference>
<reference evidence="3 4" key="1">
    <citation type="submission" date="2014-11" db="EMBL/GenBank/DDBJ databases">
        <title>Draft Genome Sequence of Vibrio piscirenalis strains CECT 8603T and CECT 8604, two marine Gammaproteobacterium isolated from cultured gilthead sea bream (Sparus aurata).</title>
        <authorList>
            <person name="Arahal D.R."/>
            <person name="Rodrigo-Torres L."/>
            <person name="Lucena T."/>
            <person name="Pujalte M.J."/>
        </authorList>
    </citation>
    <scope>NUCLEOTIDE SEQUENCE [LARGE SCALE GENOMIC DNA]</scope>
    <source>
        <strain evidence="3 4">DCR 1-4-2</strain>
    </source>
</reference>
<feature type="domain" description="VWFA" evidence="2">
    <location>
        <begin position="164"/>
        <end position="446"/>
    </location>
</feature>
<keyword evidence="1" id="KW-0812">Transmembrane</keyword>
<organism evidence="3 4">
    <name type="scientific">Vibrio renipiscarius</name>
    <dbReference type="NCBI Taxonomy" id="1461322"/>
    <lineage>
        <taxon>Bacteria</taxon>
        <taxon>Pseudomonadati</taxon>
        <taxon>Pseudomonadota</taxon>
        <taxon>Gammaproteobacteria</taxon>
        <taxon>Vibrionales</taxon>
        <taxon>Vibrionaceae</taxon>
        <taxon>Vibrio</taxon>
    </lineage>
</organism>
<dbReference type="Pfam" id="PF13400">
    <property type="entry name" value="Tad"/>
    <property type="match status" value="1"/>
</dbReference>
<sequence>MTRSRNQRGHASILFVMIVPVLFGVFMLGSDGARALQQKARMQDATEAAALAISAHADPNESDAGNDAGSAVNQTIATDFISAYFPNENINSPSDFSRLKITRKSCEQIADCTPEGHRFFQYDIQASLKYDTWFPGNDAIVGFGEQLEVSGTSIARKYQSHSIDVVLAADFSGSMYDGWYGGQKRKYQDLLDIINSVANELDKFNDLKIPNKTNMIGVAPYNHYARRKTGDERCDKNNTIINGIGNVEHLSFNNKSGVRYSKTINEMKNNAYAADNTCAVDQTSSRGANFYSIPLTKNMFTAGSEEESFTARINRFSPKGGTASYLGLIEAYKILKEGTNKKKLLVILSDGVDTPSHTPIGEKGPMSRNGKDSYATIGEKLVKNAKLCEQIKTELSENETDATLYLIGFDYRQGQTNEALDSCVGRDNILYAQNKNEILNKILSLIAEEIGHLK</sequence>
<dbReference type="InterPro" id="IPR028087">
    <property type="entry name" value="Tad_N"/>
</dbReference>
<accession>A0A0C2JME4</accession>
<name>A0A0C2JFM3_9VIBR</name>
<proteinExistence type="predicted"/>
<dbReference type="Proteomes" id="UP000031672">
    <property type="component" value="Unassembled WGS sequence"/>
</dbReference>
<accession>A0A0C2JFM3</accession>
<keyword evidence="4" id="KW-1185">Reference proteome</keyword>
<comment type="caution">
    <text evidence="3">The sequence shown here is derived from an EMBL/GenBank/DDBJ whole genome shotgun (WGS) entry which is preliminary data.</text>
</comment>
<keyword evidence="1" id="KW-0472">Membrane</keyword>
<dbReference type="AlphaFoldDB" id="A0A0C2JFM3"/>
<dbReference type="EMBL" id="JTKH01000024">
    <property type="protein sequence ID" value="KII76734.1"/>
    <property type="molecule type" value="Genomic_DNA"/>
</dbReference>
<dbReference type="SUPFAM" id="SSF53300">
    <property type="entry name" value="vWA-like"/>
    <property type="match status" value="1"/>
</dbReference>